<evidence type="ECO:0000313" key="1">
    <source>
        <dbReference type="EMBL" id="MFC5288120.1"/>
    </source>
</evidence>
<sequence length="65" mass="7223">MSTATMDRVQEQLAFLGLDGVALQAHSADVEIDRFDYWSGLTSDSVRACHCTATFRSDPQDERTV</sequence>
<dbReference type="RefSeq" id="WP_378247746.1">
    <property type="nucleotide sequence ID" value="NZ_JBHSKF010000005.1"/>
</dbReference>
<comment type="caution">
    <text evidence="1">The sequence shown here is derived from an EMBL/GenBank/DDBJ whole genome shotgun (WGS) entry which is preliminary data.</text>
</comment>
<evidence type="ECO:0000313" key="2">
    <source>
        <dbReference type="Proteomes" id="UP001596157"/>
    </source>
</evidence>
<name>A0ABW0EQ18_9PSEU</name>
<accession>A0ABW0EQ18</accession>
<proteinExistence type="predicted"/>
<organism evidence="1 2">
    <name type="scientific">Actinokineospora guangxiensis</name>
    <dbReference type="NCBI Taxonomy" id="1490288"/>
    <lineage>
        <taxon>Bacteria</taxon>
        <taxon>Bacillati</taxon>
        <taxon>Actinomycetota</taxon>
        <taxon>Actinomycetes</taxon>
        <taxon>Pseudonocardiales</taxon>
        <taxon>Pseudonocardiaceae</taxon>
        <taxon>Actinokineospora</taxon>
    </lineage>
</organism>
<keyword evidence="2" id="KW-1185">Reference proteome</keyword>
<dbReference type="Proteomes" id="UP001596157">
    <property type="component" value="Unassembled WGS sequence"/>
</dbReference>
<protein>
    <submittedName>
        <fullName evidence="1">Uncharacterized protein</fullName>
    </submittedName>
</protein>
<dbReference type="EMBL" id="JBHSKF010000005">
    <property type="protein sequence ID" value="MFC5288120.1"/>
    <property type="molecule type" value="Genomic_DNA"/>
</dbReference>
<gene>
    <name evidence="1" type="ORF">ACFPM7_13755</name>
</gene>
<reference evidence="2" key="1">
    <citation type="journal article" date="2019" name="Int. J. Syst. Evol. Microbiol.">
        <title>The Global Catalogue of Microorganisms (GCM) 10K type strain sequencing project: providing services to taxonomists for standard genome sequencing and annotation.</title>
        <authorList>
            <consortium name="The Broad Institute Genomics Platform"/>
            <consortium name="The Broad Institute Genome Sequencing Center for Infectious Disease"/>
            <person name="Wu L."/>
            <person name="Ma J."/>
        </authorList>
    </citation>
    <scope>NUCLEOTIDE SEQUENCE [LARGE SCALE GENOMIC DNA]</scope>
    <source>
        <strain evidence="2">CCUG 59778</strain>
    </source>
</reference>